<evidence type="ECO:0000313" key="9">
    <source>
        <dbReference type="EMBL" id="MCU6705143.1"/>
    </source>
</evidence>
<dbReference type="AlphaFoldDB" id="A0AAE3IF61"/>
<dbReference type="InterPro" id="IPR022790">
    <property type="entry name" value="GH26_dom"/>
</dbReference>
<keyword evidence="2 4" id="KW-0378">Hydrolase</keyword>
<dbReference type="SUPFAM" id="SSF49785">
    <property type="entry name" value="Galactose-binding domain-like"/>
    <property type="match status" value="1"/>
</dbReference>
<gene>
    <name evidence="9" type="ORF">OCV57_04280</name>
</gene>
<accession>A0AAE3IF61</accession>
<proteinExistence type="inferred from homology"/>
<dbReference type="PRINTS" id="PR00739">
    <property type="entry name" value="GLHYDRLASE26"/>
</dbReference>
<dbReference type="SUPFAM" id="SSF49265">
    <property type="entry name" value="Fibronectin type III"/>
    <property type="match status" value="1"/>
</dbReference>
<dbReference type="GO" id="GO:0030246">
    <property type="term" value="F:carbohydrate binding"/>
    <property type="evidence" value="ECO:0007669"/>
    <property type="project" value="InterPro"/>
</dbReference>
<keyword evidence="10" id="KW-1185">Reference proteome</keyword>
<dbReference type="PANTHER" id="PTHR40079:SF4">
    <property type="entry name" value="GH26 DOMAIN-CONTAINING PROTEIN-RELATED"/>
    <property type="match status" value="1"/>
</dbReference>
<sequence length="909" mass="99615">MNFNIKKVAAAFLSVAMLTTGSAQLSVFAQQTLKYEAENGTLGGSAYIQTDSSASGSRSVRFSDSSCTWSQTVTVSESGYYKIKLYSRGEGSNKINNLSVNGSNAGTFSSANGSAYKASTVNGIYLKKGQNTVKITMSWGYFTLDYITIEKMSVSNAYTAAENLVDPYASQSTQRLYSYMKDVYGKKVITGQYCDGGLNGTEFKAIKSATGQTPAMLGLDFMRYTPCRVQNGDTSDAVEKAIEFSRAGGIVTFCWHWNVPDKYLLSGTDGGNPRWWGGFYTKNVDRSKFSLTKIMNGSDPKGYNTLMSDVDEIAKQLKRLSDADVPVLFRPLHEASGGWFWWGADGSEAYKKLWQAIYDKLTNEYKLDNIIWVWNGQAANWYPGDEYVDIIGEDIYPGTRDYSAQSSKYLEATDYSPNGKIVALTENGCLFDLDKAFDANTAWSYFGTWSGEFCISSSEKYTEKSMWQKVYNSDYAVTLSSLPDLKSYPISSDNTQITLDSTSKEVTYGDSITLKASVTSGTPQTVTWKSSNTAVATVKDGVVTATGKGTAKITASLPNGRSAVCTVKVTTKKLPTSGYSYASTAQYTGSAIIPTVTVKDGSKILRQNIDYRVIVTNNVKIGHANITISGMGNYYGSYSAGFDIIPAEQTIQKLETRYKGFFVDWAQKGSATGYDIQYSTSVNMSGAASKHLTANKPDNLTISGLTADKTYYVRVRSYTNVGSKTYYGPWSDIKSIKTAKYDITKASVSGISTKAYTGKAITQNITVKYNGTALKNGTDYTTSYSNNKKIGKAIVKITGKGKYGGIITKTFTINPAKQEIQKLTSKSKAFFVDWAQKGSATGYEIQYATNSKFTNAKKVTIKNNKTDKTTISKLRGNKKYYVRVRSYTAVNGTKYYGAWSVSKSVTTKK</sequence>
<dbReference type="InterPro" id="IPR003961">
    <property type="entry name" value="FN3_dom"/>
</dbReference>
<dbReference type="InterPro" id="IPR008979">
    <property type="entry name" value="Galactose-bd-like_sf"/>
</dbReference>
<keyword evidence="3 4" id="KW-0326">Glycosidase</keyword>
<evidence type="ECO:0000259" key="8">
    <source>
        <dbReference type="PROSITE" id="PS51764"/>
    </source>
</evidence>
<feature type="active site" description="Nucleophile" evidence="4">
    <location>
        <position position="426"/>
    </location>
</feature>
<feature type="active site" description="Proton donor" evidence="4">
    <location>
        <position position="334"/>
    </location>
</feature>
<dbReference type="RefSeq" id="WP_267300559.1">
    <property type="nucleotide sequence ID" value="NZ_JAOQJZ010000003.1"/>
</dbReference>
<dbReference type="PANTHER" id="PTHR40079">
    <property type="entry name" value="MANNAN ENDO-1,4-BETA-MANNOSIDASE E-RELATED"/>
    <property type="match status" value="1"/>
</dbReference>
<evidence type="ECO:0000313" key="10">
    <source>
        <dbReference type="Proteomes" id="UP001208131"/>
    </source>
</evidence>
<evidence type="ECO:0000256" key="3">
    <source>
        <dbReference type="ARBA" id="ARBA00023295"/>
    </source>
</evidence>
<evidence type="ECO:0000256" key="1">
    <source>
        <dbReference type="ARBA" id="ARBA00007754"/>
    </source>
</evidence>
<keyword evidence="5" id="KW-0732">Signal</keyword>
<dbReference type="InterPro" id="IPR008964">
    <property type="entry name" value="Invasin/intimin_cell_adhesion"/>
</dbReference>
<dbReference type="InterPro" id="IPR000805">
    <property type="entry name" value="Glyco_hydro_26"/>
</dbReference>
<protein>
    <submittedName>
        <fullName evidence="9">Glycosyl hydrolase</fullName>
    </submittedName>
</protein>
<comment type="similarity">
    <text evidence="1 4">Belongs to the glycosyl hydrolase 26 family.</text>
</comment>
<dbReference type="InterPro" id="IPR003343">
    <property type="entry name" value="Big_2"/>
</dbReference>
<dbReference type="SUPFAM" id="SSF49373">
    <property type="entry name" value="Invasin/intimin cell-adhesion fragments"/>
    <property type="match status" value="1"/>
</dbReference>
<reference evidence="9 10" key="1">
    <citation type="journal article" date="2021" name="ISME Commun">
        <title>Automated analysis of genomic sequences facilitates high-throughput and comprehensive description of bacteria.</title>
        <authorList>
            <person name="Hitch T.C.A."/>
        </authorList>
    </citation>
    <scope>NUCLEOTIDE SEQUENCE [LARGE SCALE GENOMIC DNA]</scope>
    <source>
        <strain evidence="9 10">Sanger_31</strain>
    </source>
</reference>
<dbReference type="Pfam" id="PF16990">
    <property type="entry name" value="CBM_35"/>
    <property type="match status" value="1"/>
</dbReference>
<dbReference type="SUPFAM" id="SSF51445">
    <property type="entry name" value="(Trans)glycosidases"/>
    <property type="match status" value="1"/>
</dbReference>
<dbReference type="Pfam" id="PF02156">
    <property type="entry name" value="Glyco_hydro_26"/>
    <property type="match status" value="1"/>
</dbReference>
<dbReference type="Gene3D" id="2.60.120.260">
    <property type="entry name" value="Galactose-binding domain-like"/>
    <property type="match status" value="1"/>
</dbReference>
<evidence type="ECO:0000256" key="4">
    <source>
        <dbReference type="PROSITE-ProRule" id="PRU01100"/>
    </source>
</evidence>
<organism evidence="9 10">
    <name type="scientific">Hominimerdicola aceti</name>
    <dbReference type="NCBI Taxonomy" id="2981726"/>
    <lineage>
        <taxon>Bacteria</taxon>
        <taxon>Bacillati</taxon>
        <taxon>Bacillota</taxon>
        <taxon>Clostridia</taxon>
        <taxon>Eubacteriales</taxon>
        <taxon>Oscillospiraceae</taxon>
        <taxon>Hominimerdicola</taxon>
    </lineage>
</organism>
<evidence type="ECO:0000259" key="7">
    <source>
        <dbReference type="PROSITE" id="PS51175"/>
    </source>
</evidence>
<dbReference type="InterPro" id="IPR017853">
    <property type="entry name" value="GH"/>
</dbReference>
<dbReference type="GO" id="GO:0006080">
    <property type="term" value="P:substituted mannan metabolic process"/>
    <property type="evidence" value="ECO:0007669"/>
    <property type="project" value="InterPro"/>
</dbReference>
<dbReference type="InterPro" id="IPR005084">
    <property type="entry name" value="CBM6"/>
</dbReference>
<feature type="domain" description="Fibronectin type-III" evidence="6">
    <location>
        <begin position="814"/>
        <end position="909"/>
    </location>
</feature>
<feature type="domain" description="CBM6" evidence="7">
    <location>
        <begin position="33"/>
        <end position="150"/>
    </location>
</feature>
<evidence type="ECO:0000256" key="5">
    <source>
        <dbReference type="SAM" id="SignalP"/>
    </source>
</evidence>
<feature type="signal peptide" evidence="5">
    <location>
        <begin position="1"/>
        <end position="25"/>
    </location>
</feature>
<name>A0AAE3IF61_9FIRM</name>
<dbReference type="PROSITE" id="PS51175">
    <property type="entry name" value="CBM6"/>
    <property type="match status" value="1"/>
</dbReference>
<dbReference type="PROSITE" id="PS51764">
    <property type="entry name" value="GH26"/>
    <property type="match status" value="1"/>
</dbReference>
<evidence type="ECO:0000259" key="6">
    <source>
        <dbReference type="PROSITE" id="PS50853"/>
    </source>
</evidence>
<dbReference type="Pfam" id="PF00041">
    <property type="entry name" value="fn3"/>
    <property type="match status" value="2"/>
</dbReference>
<dbReference type="Gene3D" id="2.60.40.10">
    <property type="entry name" value="Immunoglobulins"/>
    <property type="match status" value="2"/>
</dbReference>
<feature type="domain" description="GH26" evidence="8">
    <location>
        <begin position="171"/>
        <end position="480"/>
    </location>
</feature>
<dbReference type="GO" id="GO:0016985">
    <property type="term" value="F:mannan endo-1,4-beta-mannosidase activity"/>
    <property type="evidence" value="ECO:0007669"/>
    <property type="project" value="InterPro"/>
</dbReference>
<dbReference type="EMBL" id="JAOQJZ010000003">
    <property type="protein sequence ID" value="MCU6705143.1"/>
    <property type="molecule type" value="Genomic_DNA"/>
</dbReference>
<dbReference type="PROSITE" id="PS50853">
    <property type="entry name" value="FN3"/>
    <property type="match status" value="2"/>
</dbReference>
<dbReference type="InterPro" id="IPR013783">
    <property type="entry name" value="Ig-like_fold"/>
</dbReference>
<dbReference type="Gene3D" id="2.60.40.1080">
    <property type="match status" value="1"/>
</dbReference>
<feature type="chain" id="PRO_5042211583" evidence="5">
    <location>
        <begin position="26"/>
        <end position="909"/>
    </location>
</feature>
<comment type="caution">
    <text evidence="9">The sequence shown here is derived from an EMBL/GenBank/DDBJ whole genome shotgun (WGS) entry which is preliminary data.</text>
</comment>
<dbReference type="Gene3D" id="3.20.20.80">
    <property type="entry name" value="Glycosidases"/>
    <property type="match status" value="1"/>
</dbReference>
<dbReference type="InterPro" id="IPR036116">
    <property type="entry name" value="FN3_sf"/>
</dbReference>
<dbReference type="SMART" id="SM00635">
    <property type="entry name" value="BID_2"/>
    <property type="match status" value="1"/>
</dbReference>
<evidence type="ECO:0000256" key="2">
    <source>
        <dbReference type="ARBA" id="ARBA00022801"/>
    </source>
</evidence>
<dbReference type="Proteomes" id="UP001208131">
    <property type="component" value="Unassembled WGS sequence"/>
</dbReference>
<dbReference type="CDD" id="cd00063">
    <property type="entry name" value="FN3"/>
    <property type="match status" value="2"/>
</dbReference>
<feature type="domain" description="Fibronectin type-III" evidence="6">
    <location>
        <begin position="647"/>
        <end position="741"/>
    </location>
</feature>